<feature type="chain" id="PRO_5020289151" description="Lipoprotein" evidence="1">
    <location>
        <begin position="24"/>
        <end position="127"/>
    </location>
</feature>
<dbReference type="EMBL" id="SSMQ01000004">
    <property type="protein sequence ID" value="TKD12114.1"/>
    <property type="molecule type" value="Genomic_DNA"/>
</dbReference>
<evidence type="ECO:0000313" key="3">
    <source>
        <dbReference type="Proteomes" id="UP000309215"/>
    </source>
</evidence>
<dbReference type="AlphaFoldDB" id="A0A4U1JHN0"/>
<evidence type="ECO:0000256" key="1">
    <source>
        <dbReference type="SAM" id="SignalP"/>
    </source>
</evidence>
<reference evidence="2 3" key="1">
    <citation type="submission" date="2019-04" db="EMBL/GenBank/DDBJ databases">
        <authorList>
            <person name="Li Y."/>
            <person name="Wang J."/>
        </authorList>
    </citation>
    <scope>NUCLEOTIDE SEQUENCE [LARGE SCALE GENOMIC DNA]</scope>
    <source>
        <strain evidence="2 3">DSM 14668</strain>
    </source>
</reference>
<feature type="signal peptide" evidence="1">
    <location>
        <begin position="1"/>
        <end position="23"/>
    </location>
</feature>
<evidence type="ECO:0008006" key="4">
    <source>
        <dbReference type="Google" id="ProtNLM"/>
    </source>
</evidence>
<keyword evidence="3" id="KW-1185">Reference proteome</keyword>
<accession>A0A4U1JHN0</accession>
<name>A0A4U1JHN0_9BACT</name>
<dbReference type="RefSeq" id="WP_136927909.1">
    <property type="nucleotide sequence ID" value="NZ_SSMQ01000004.1"/>
</dbReference>
<keyword evidence="1" id="KW-0732">Signal</keyword>
<evidence type="ECO:0000313" key="2">
    <source>
        <dbReference type="EMBL" id="TKD12114.1"/>
    </source>
</evidence>
<dbReference type="OrthoDB" id="5516897at2"/>
<organism evidence="2 3">
    <name type="scientific">Polyangium fumosum</name>
    <dbReference type="NCBI Taxonomy" id="889272"/>
    <lineage>
        <taxon>Bacteria</taxon>
        <taxon>Pseudomonadati</taxon>
        <taxon>Myxococcota</taxon>
        <taxon>Polyangia</taxon>
        <taxon>Polyangiales</taxon>
        <taxon>Polyangiaceae</taxon>
        <taxon>Polyangium</taxon>
    </lineage>
</organism>
<gene>
    <name evidence="2" type="ORF">E8A74_05755</name>
</gene>
<comment type="caution">
    <text evidence="2">The sequence shown here is derived from an EMBL/GenBank/DDBJ whole genome shotgun (WGS) entry which is preliminary data.</text>
</comment>
<dbReference type="PROSITE" id="PS51257">
    <property type="entry name" value="PROKAR_LIPOPROTEIN"/>
    <property type="match status" value="1"/>
</dbReference>
<dbReference type="Proteomes" id="UP000309215">
    <property type="component" value="Unassembled WGS sequence"/>
</dbReference>
<protein>
    <recommendedName>
        <fullName evidence="4">Lipoprotein</fullName>
    </recommendedName>
</protein>
<proteinExistence type="predicted"/>
<sequence length="127" mass="13664">MKRVVTLGALVCLSLFSSLGCSSKMEPKECDKIRGEAFDLLNKAQHCNVDADCKQSAWPGCAKPVNGQTLDTIKPMAENYKKGQCEEPELKCASPTPESYCKQGLCVHREKGMTEGAGAPAGDIIVK</sequence>